<evidence type="ECO:0000256" key="8">
    <source>
        <dbReference type="RuleBase" id="RU365092"/>
    </source>
</evidence>
<evidence type="ECO:0000256" key="7">
    <source>
        <dbReference type="ARBA" id="ARBA00023136"/>
    </source>
</evidence>
<dbReference type="eggNOG" id="COG1620">
    <property type="taxonomic scope" value="Bacteria"/>
</dbReference>
<feature type="transmembrane region" description="Helical" evidence="8">
    <location>
        <begin position="181"/>
        <end position="204"/>
    </location>
</feature>
<keyword evidence="5 8" id="KW-0812">Transmembrane</keyword>
<feature type="transmembrane region" description="Helical" evidence="8">
    <location>
        <begin position="544"/>
        <end position="565"/>
    </location>
</feature>
<evidence type="ECO:0000256" key="6">
    <source>
        <dbReference type="ARBA" id="ARBA00022989"/>
    </source>
</evidence>
<keyword evidence="4" id="KW-1003">Cell membrane</keyword>
<feature type="transmembrane region" description="Helical" evidence="8">
    <location>
        <begin position="278"/>
        <end position="297"/>
    </location>
</feature>
<organism evidence="9 10">
    <name type="scientific">Photobacterium damselae subsp. damselae CIP 102761</name>
    <dbReference type="NCBI Taxonomy" id="675817"/>
    <lineage>
        <taxon>Bacteria</taxon>
        <taxon>Pseudomonadati</taxon>
        <taxon>Pseudomonadota</taxon>
        <taxon>Gammaproteobacteria</taxon>
        <taxon>Vibrionales</taxon>
        <taxon>Vibrionaceae</taxon>
        <taxon>Photobacterium</taxon>
    </lineage>
</organism>
<feature type="transmembrane region" description="Helical" evidence="8">
    <location>
        <begin position="428"/>
        <end position="446"/>
    </location>
</feature>
<feature type="transmembrane region" description="Helical" evidence="8">
    <location>
        <begin position="252"/>
        <end position="272"/>
    </location>
</feature>
<feature type="transmembrane region" description="Helical" evidence="8">
    <location>
        <begin position="466"/>
        <end position="494"/>
    </location>
</feature>
<dbReference type="Proteomes" id="UP000003579">
    <property type="component" value="Unassembled WGS sequence"/>
</dbReference>
<evidence type="ECO:0000256" key="1">
    <source>
        <dbReference type="ARBA" id="ARBA00004651"/>
    </source>
</evidence>
<evidence type="ECO:0000313" key="9">
    <source>
        <dbReference type="EMBL" id="EEZ41269.1"/>
    </source>
</evidence>
<dbReference type="InterPro" id="IPR003804">
    <property type="entry name" value="Lactate_perm"/>
</dbReference>
<keyword evidence="7 8" id="KW-0472">Membrane</keyword>
<dbReference type="GO" id="GO:0015295">
    <property type="term" value="F:solute:proton symporter activity"/>
    <property type="evidence" value="ECO:0007669"/>
    <property type="project" value="TreeGrafter"/>
</dbReference>
<evidence type="ECO:0000256" key="2">
    <source>
        <dbReference type="ARBA" id="ARBA00010100"/>
    </source>
</evidence>
<feature type="transmembrane region" description="Helical" evidence="8">
    <location>
        <begin position="224"/>
        <end position="243"/>
    </location>
</feature>
<feature type="transmembrane region" description="Helical" evidence="8">
    <location>
        <begin position="40"/>
        <end position="57"/>
    </location>
</feature>
<dbReference type="Pfam" id="PF02652">
    <property type="entry name" value="Lactate_perm"/>
    <property type="match status" value="1"/>
</dbReference>
<feature type="transmembrane region" description="Helical" evidence="8">
    <location>
        <begin position="145"/>
        <end position="174"/>
    </location>
</feature>
<evidence type="ECO:0000256" key="3">
    <source>
        <dbReference type="ARBA" id="ARBA00022448"/>
    </source>
</evidence>
<dbReference type="GO" id="GO:0005886">
    <property type="term" value="C:plasma membrane"/>
    <property type="evidence" value="ECO:0007669"/>
    <property type="project" value="UniProtKB-SubCell"/>
</dbReference>
<evidence type="ECO:0000256" key="5">
    <source>
        <dbReference type="ARBA" id="ARBA00022692"/>
    </source>
</evidence>
<comment type="subcellular location">
    <subcellularLocation>
        <location evidence="8">Cell inner membrane</location>
        <topology evidence="8">Multi-pass membrane protein</topology>
    </subcellularLocation>
    <subcellularLocation>
        <location evidence="1">Cell membrane</location>
        <topology evidence="1">Multi-pass membrane protein</topology>
    </subcellularLocation>
</comment>
<dbReference type="PANTHER" id="PTHR30003">
    <property type="entry name" value="L-LACTATE PERMEASE"/>
    <property type="match status" value="1"/>
</dbReference>
<feature type="transmembrane region" description="Helical" evidence="8">
    <location>
        <begin position="388"/>
        <end position="407"/>
    </location>
</feature>
<gene>
    <name evidence="9" type="ORF">VDA_002301</name>
</gene>
<dbReference type="EMBL" id="ADBS01000001">
    <property type="protein sequence ID" value="EEZ41269.1"/>
    <property type="molecule type" value="Genomic_DNA"/>
</dbReference>
<dbReference type="AlphaFoldDB" id="D0YYD8"/>
<evidence type="ECO:0000256" key="4">
    <source>
        <dbReference type="ARBA" id="ARBA00022475"/>
    </source>
</evidence>
<evidence type="ECO:0000313" key="10">
    <source>
        <dbReference type="Proteomes" id="UP000003579"/>
    </source>
</evidence>
<reference evidence="9 10" key="1">
    <citation type="submission" date="2009-11" db="EMBL/GenBank/DDBJ databases">
        <authorList>
            <consortium name="Los Alamos National Laboratory (LANL)"/>
            <consortium name="National Microbial Pathogen Data Resource (NMPDR)"/>
            <person name="Munk A.C."/>
            <person name="Tapia R."/>
            <person name="Green L."/>
            <person name="Rogers Y."/>
            <person name="Detter J.C."/>
            <person name="Bruce D."/>
            <person name="Brettin T.S."/>
            <person name="Colwell R."/>
            <person name="Huq A."/>
            <person name="Grim C.J."/>
            <person name="Hasan N.A."/>
            <person name="Vonstein V."/>
            <person name="Bartels D."/>
        </authorList>
    </citation>
    <scope>NUCLEOTIDE SEQUENCE [LARGE SCALE GENOMIC DNA]</scope>
    <source>
        <strain evidence="9 10">CIP 102761</strain>
    </source>
</reference>
<sequence length="566" mass="60881">MPRILFPRRSLISNTYSLRVINNKTTNTLFSGNYYPEWDMLNLIISVVPIILLIWMMTKKNSYPSHIALPVTALLVGLIQLFYFEANTTLLAANIVTGVLSAITPISIIAGAILLNRTLAVSGAEDVIRQWLEGVSKNQVAQLMIIGWAFAFMIEGASGFGTPAAIAAPILVGLGFNPLKVAMLALVMNSVPVSFGAVGTPTWFGFGTLGLSDAELLNTGRLTAAVHFVAGFIIPVLALKFVVSWQQIRRNFIFIQLSALSCTVPYLLLAQWNYEFPALIGGAIGMTISIFIAKAGIGLSKETETNTENTVEKLPFKTVLTAMAPTLILIAILIVTRIQQLGIKGLLNDATPLFNLHLGFADLSISQALIIKLSDVFGTNASWAYKTLYVPALIPFFVVVLISIPLLKMSSAQSKQVVTETLSRIKMPFIALVGALIMVKFMMIGGDHSPIMTTGKAFSELTGKNWQFFASYLGALGAFFSGSATVSNLTFGGIQQTIAQTVGLPQDMILAMQSVGGAMGNMVCINNIIAVSTILGIANKEGFIIKRTVIPMVIYGIIAAVVSLFI</sequence>
<comment type="function">
    <text evidence="8">Uptake of L-lactate across the membrane. Can also transport D-lactate and glycolate.</text>
</comment>
<feature type="transmembrane region" description="Helical" evidence="8">
    <location>
        <begin position="515"/>
        <end position="538"/>
    </location>
</feature>
<dbReference type="NCBIfam" id="TIGR00795">
    <property type="entry name" value="lctP"/>
    <property type="match status" value="1"/>
</dbReference>
<feature type="transmembrane region" description="Helical" evidence="8">
    <location>
        <begin position="318"/>
        <end position="338"/>
    </location>
</feature>
<accession>D0YYD8</accession>
<feature type="transmembrane region" description="Helical" evidence="8">
    <location>
        <begin position="91"/>
        <end position="115"/>
    </location>
</feature>
<dbReference type="GO" id="GO:0015129">
    <property type="term" value="F:lactate transmembrane transporter activity"/>
    <property type="evidence" value="ECO:0007669"/>
    <property type="project" value="UniProtKB-UniRule"/>
</dbReference>
<name>D0YYD8_PHODD</name>
<keyword evidence="3 8" id="KW-0813">Transport</keyword>
<keyword evidence="10" id="KW-1185">Reference proteome</keyword>
<keyword evidence="6 8" id="KW-1133">Transmembrane helix</keyword>
<proteinExistence type="inferred from homology"/>
<dbReference type="PANTHER" id="PTHR30003:SF0">
    <property type="entry name" value="GLYCOLATE PERMEASE GLCA-RELATED"/>
    <property type="match status" value="1"/>
</dbReference>
<protein>
    <recommendedName>
        <fullName evidence="8">L-lactate permease</fullName>
    </recommendedName>
</protein>
<comment type="similarity">
    <text evidence="2 8">Belongs to the lactate permease family.</text>
</comment>
<feature type="transmembrane region" description="Helical" evidence="8">
    <location>
        <begin position="63"/>
        <end position="84"/>
    </location>
</feature>
<keyword evidence="8" id="KW-0997">Cell inner membrane</keyword>